<evidence type="ECO:0000256" key="1">
    <source>
        <dbReference type="ARBA" id="ARBA00022723"/>
    </source>
</evidence>
<evidence type="ECO:0000259" key="6">
    <source>
        <dbReference type="PROSITE" id="PS51083"/>
    </source>
</evidence>
<evidence type="ECO:0000256" key="3">
    <source>
        <dbReference type="ARBA" id="ARBA00022833"/>
    </source>
</evidence>
<dbReference type="EMBL" id="VSWD01000008">
    <property type="protein sequence ID" value="KAK3094635.1"/>
    <property type="molecule type" value="Genomic_DNA"/>
</dbReference>
<dbReference type="GO" id="GO:0005634">
    <property type="term" value="C:nucleus"/>
    <property type="evidence" value="ECO:0007669"/>
    <property type="project" value="UniProtKB-ARBA"/>
</dbReference>
<dbReference type="AlphaFoldDB" id="A0AA89BT13"/>
<keyword evidence="8" id="KW-1185">Reference proteome</keyword>
<evidence type="ECO:0000256" key="2">
    <source>
        <dbReference type="ARBA" id="ARBA00022771"/>
    </source>
</evidence>
<gene>
    <name evidence="7" type="ORF">FSP39_004272</name>
</gene>
<feature type="region of interest" description="Disordered" evidence="5">
    <location>
        <begin position="1"/>
        <end position="29"/>
    </location>
</feature>
<comment type="caution">
    <text evidence="7">The sequence shown here is derived from an EMBL/GenBank/DDBJ whole genome shotgun (WGS) entry which is preliminary data.</text>
</comment>
<keyword evidence="3" id="KW-0862">Zinc</keyword>
<evidence type="ECO:0000256" key="5">
    <source>
        <dbReference type="SAM" id="MobiDB-lite"/>
    </source>
</evidence>
<dbReference type="CDD" id="cd21437">
    <property type="entry name" value="zf-HIT_ZNHIT1_like"/>
    <property type="match status" value="1"/>
</dbReference>
<dbReference type="Pfam" id="PF04438">
    <property type="entry name" value="zf-HIT"/>
    <property type="match status" value="1"/>
</dbReference>
<dbReference type="Proteomes" id="UP001186944">
    <property type="component" value="Unassembled WGS sequence"/>
</dbReference>
<dbReference type="InterPro" id="IPR039723">
    <property type="entry name" value="Vps71/ZNHIT1"/>
</dbReference>
<keyword evidence="2 4" id="KW-0863">Zinc-finger</keyword>
<protein>
    <recommendedName>
        <fullName evidence="6">HIT-type domain-containing protein</fullName>
    </recommendedName>
</protein>
<dbReference type="PANTHER" id="PTHR13093">
    <property type="entry name" value="ZINC FINGER HIT DOMAIN CONTAINING PROTEIN 1"/>
    <property type="match status" value="1"/>
</dbReference>
<dbReference type="GO" id="GO:0006338">
    <property type="term" value="P:chromatin remodeling"/>
    <property type="evidence" value="ECO:0007669"/>
    <property type="project" value="InterPro"/>
</dbReference>
<dbReference type="GO" id="GO:0008270">
    <property type="term" value="F:zinc ion binding"/>
    <property type="evidence" value="ECO:0007669"/>
    <property type="project" value="UniProtKB-UniRule"/>
</dbReference>
<accession>A0AA89BT13</accession>
<name>A0AA89BT13_PINIB</name>
<reference evidence="7" key="1">
    <citation type="submission" date="2019-08" db="EMBL/GenBank/DDBJ databases">
        <title>The improved chromosome-level genome for the pearl oyster Pinctada fucata martensii using PacBio sequencing and Hi-C.</title>
        <authorList>
            <person name="Zheng Z."/>
        </authorList>
    </citation>
    <scope>NUCLEOTIDE SEQUENCE</scope>
    <source>
        <strain evidence="7">ZZ-2019</strain>
        <tissue evidence="7">Adductor muscle</tissue>
    </source>
</reference>
<organism evidence="7 8">
    <name type="scientific">Pinctada imbricata</name>
    <name type="common">Atlantic pearl-oyster</name>
    <name type="synonym">Pinctada martensii</name>
    <dbReference type="NCBI Taxonomy" id="66713"/>
    <lineage>
        <taxon>Eukaryota</taxon>
        <taxon>Metazoa</taxon>
        <taxon>Spiralia</taxon>
        <taxon>Lophotrochozoa</taxon>
        <taxon>Mollusca</taxon>
        <taxon>Bivalvia</taxon>
        <taxon>Autobranchia</taxon>
        <taxon>Pteriomorphia</taxon>
        <taxon>Pterioida</taxon>
        <taxon>Pterioidea</taxon>
        <taxon>Pteriidae</taxon>
        <taxon>Pinctada</taxon>
    </lineage>
</organism>
<keyword evidence="1" id="KW-0479">Metal-binding</keyword>
<evidence type="ECO:0000256" key="4">
    <source>
        <dbReference type="PROSITE-ProRule" id="PRU00453"/>
    </source>
</evidence>
<sequence length="111" mass="12637">MSKKAPKFEESIDSQAQGSNKKKRKSKADNFKFRYKKSFAALMEEEHMLNKEPPNYQSAGVPPSTLPERKFCAVCGYPFTFPSNYTCVQCGARYCCVRCLGTHQDTRYVCA</sequence>
<dbReference type="PROSITE" id="PS51083">
    <property type="entry name" value="ZF_HIT"/>
    <property type="match status" value="1"/>
</dbReference>
<proteinExistence type="predicted"/>
<feature type="compositionally biased region" description="Basic and acidic residues" evidence="5">
    <location>
        <begin position="1"/>
        <end position="10"/>
    </location>
</feature>
<dbReference type="InterPro" id="IPR007529">
    <property type="entry name" value="Znf_HIT"/>
</dbReference>
<evidence type="ECO:0000313" key="7">
    <source>
        <dbReference type="EMBL" id="KAK3094635.1"/>
    </source>
</evidence>
<feature type="domain" description="HIT-type" evidence="6">
    <location>
        <begin position="72"/>
        <end position="110"/>
    </location>
</feature>
<evidence type="ECO:0000313" key="8">
    <source>
        <dbReference type="Proteomes" id="UP001186944"/>
    </source>
</evidence>